<dbReference type="InterPro" id="IPR011009">
    <property type="entry name" value="Kinase-like_dom_sf"/>
</dbReference>
<keyword evidence="6" id="KW-1185">Reference proteome</keyword>
<evidence type="ECO:0000256" key="3">
    <source>
        <dbReference type="ARBA" id="ARBA00022840"/>
    </source>
</evidence>
<dbReference type="AlphaFoldDB" id="A0A803LJS4"/>
<dbReference type="Gramene" id="AUR62014221-RA">
    <property type="protein sequence ID" value="AUR62014221-RA:cds"/>
    <property type="gene ID" value="AUR62014221"/>
</dbReference>
<keyword evidence="2" id="KW-0547">Nucleotide-binding</keyword>
<dbReference type="SUPFAM" id="SSF56112">
    <property type="entry name" value="Protein kinase-like (PK-like)"/>
    <property type="match status" value="1"/>
</dbReference>
<proteinExistence type="predicted"/>
<organism evidence="5 6">
    <name type="scientific">Chenopodium quinoa</name>
    <name type="common">Quinoa</name>
    <dbReference type="NCBI Taxonomy" id="63459"/>
    <lineage>
        <taxon>Eukaryota</taxon>
        <taxon>Viridiplantae</taxon>
        <taxon>Streptophyta</taxon>
        <taxon>Embryophyta</taxon>
        <taxon>Tracheophyta</taxon>
        <taxon>Spermatophyta</taxon>
        <taxon>Magnoliopsida</taxon>
        <taxon>eudicotyledons</taxon>
        <taxon>Gunneridae</taxon>
        <taxon>Pentapetalae</taxon>
        <taxon>Caryophyllales</taxon>
        <taxon>Chenopodiaceae</taxon>
        <taxon>Chenopodioideae</taxon>
        <taxon>Atripliceae</taxon>
        <taxon>Chenopodium</taxon>
    </lineage>
</organism>
<protein>
    <recommendedName>
        <fullName evidence="4">Protein kinase domain-containing protein</fullName>
    </recommendedName>
</protein>
<dbReference type="InterPro" id="IPR043891">
    <property type="entry name" value="SPARK"/>
</dbReference>
<keyword evidence="1" id="KW-0723">Serine/threonine-protein kinase</keyword>
<sequence>MSLAPNLNSKCFDPKQFVITPDVCAGIVTIRNWTDKLGSDNSLDQVCGSDLSDLTACETCYAAGTRIQNQLIAIDGNSSHARDCFYFTILYVAGIINKLDPENAGTTSCVFQLQLLSSAGSHEFNKPKWATQKILNMALRKCIILDVARGLAYLHHGIEPAIYHRDIKATNNLLDSDMRARVADFGLEKEIKEGHSHLTTRVAGTHDYLTPEYALYGQLTEKSDV</sequence>
<dbReference type="Proteomes" id="UP000596660">
    <property type="component" value="Unplaced"/>
</dbReference>
<evidence type="ECO:0000259" key="4">
    <source>
        <dbReference type="PROSITE" id="PS50011"/>
    </source>
</evidence>
<dbReference type="PANTHER" id="PTHR47989:SF58">
    <property type="entry name" value="PROTEIN KINASE DOMAIN-CONTAINING PROTEIN"/>
    <property type="match status" value="1"/>
</dbReference>
<accession>A0A803LJS4</accession>
<keyword evidence="1" id="KW-0418">Kinase</keyword>
<evidence type="ECO:0000313" key="5">
    <source>
        <dbReference type="EnsemblPlants" id="AUR62014221-RA:cds"/>
    </source>
</evidence>
<reference evidence="5" key="2">
    <citation type="submission" date="2021-03" db="UniProtKB">
        <authorList>
            <consortium name="EnsemblPlants"/>
        </authorList>
    </citation>
    <scope>IDENTIFICATION</scope>
</reference>
<dbReference type="OMA" id="HECAIVE"/>
<dbReference type="InterPro" id="IPR000719">
    <property type="entry name" value="Prot_kinase_dom"/>
</dbReference>
<dbReference type="PANTHER" id="PTHR47989">
    <property type="entry name" value="OS01G0750732 PROTEIN"/>
    <property type="match status" value="1"/>
</dbReference>
<feature type="domain" description="Protein kinase" evidence="4">
    <location>
        <begin position="1"/>
        <end position="225"/>
    </location>
</feature>
<name>A0A803LJS4_CHEQI</name>
<evidence type="ECO:0000313" key="6">
    <source>
        <dbReference type="Proteomes" id="UP000596660"/>
    </source>
</evidence>
<dbReference type="Pfam" id="PF19160">
    <property type="entry name" value="SPARK"/>
    <property type="match status" value="1"/>
</dbReference>
<dbReference type="Pfam" id="PF00069">
    <property type="entry name" value="Pkinase"/>
    <property type="match status" value="1"/>
</dbReference>
<dbReference type="PROSITE" id="PS50011">
    <property type="entry name" value="PROTEIN_KINASE_DOM"/>
    <property type="match status" value="1"/>
</dbReference>
<dbReference type="EnsemblPlants" id="AUR62014221-RA">
    <property type="protein sequence ID" value="AUR62014221-RA:cds"/>
    <property type="gene ID" value="AUR62014221"/>
</dbReference>
<dbReference type="Gene3D" id="1.10.510.10">
    <property type="entry name" value="Transferase(Phosphotransferase) domain 1"/>
    <property type="match status" value="1"/>
</dbReference>
<dbReference type="GO" id="GO:0005524">
    <property type="term" value="F:ATP binding"/>
    <property type="evidence" value="ECO:0007669"/>
    <property type="project" value="UniProtKB-KW"/>
</dbReference>
<keyword evidence="3" id="KW-0067">ATP-binding</keyword>
<dbReference type="GO" id="GO:0004674">
    <property type="term" value="F:protein serine/threonine kinase activity"/>
    <property type="evidence" value="ECO:0007669"/>
    <property type="project" value="UniProtKB-KW"/>
</dbReference>
<keyword evidence="1" id="KW-0808">Transferase</keyword>
<evidence type="ECO:0000256" key="1">
    <source>
        <dbReference type="ARBA" id="ARBA00022527"/>
    </source>
</evidence>
<evidence type="ECO:0000256" key="2">
    <source>
        <dbReference type="ARBA" id="ARBA00022741"/>
    </source>
</evidence>
<reference evidence="5" key="1">
    <citation type="journal article" date="2017" name="Nature">
        <title>The genome of Chenopodium quinoa.</title>
        <authorList>
            <person name="Jarvis D.E."/>
            <person name="Ho Y.S."/>
            <person name="Lightfoot D.J."/>
            <person name="Schmoeckel S.M."/>
            <person name="Li B."/>
            <person name="Borm T.J.A."/>
            <person name="Ohyanagi H."/>
            <person name="Mineta K."/>
            <person name="Michell C.T."/>
            <person name="Saber N."/>
            <person name="Kharbatia N.M."/>
            <person name="Rupper R.R."/>
            <person name="Sharp A.R."/>
            <person name="Dally N."/>
            <person name="Boughton B.A."/>
            <person name="Woo Y.H."/>
            <person name="Gao G."/>
            <person name="Schijlen E.G.W.M."/>
            <person name="Guo X."/>
            <person name="Momin A.A."/>
            <person name="Negrao S."/>
            <person name="Al-Babili S."/>
            <person name="Gehring C."/>
            <person name="Roessner U."/>
            <person name="Jung C."/>
            <person name="Murphy K."/>
            <person name="Arold S.T."/>
            <person name="Gojobori T."/>
            <person name="van der Linden C.G."/>
            <person name="van Loo E.N."/>
            <person name="Jellen E.N."/>
            <person name="Maughan P.J."/>
            <person name="Tester M."/>
        </authorList>
    </citation>
    <scope>NUCLEOTIDE SEQUENCE [LARGE SCALE GENOMIC DNA]</scope>
    <source>
        <strain evidence="5">cv. PI 614886</strain>
    </source>
</reference>